<gene>
    <name evidence="1" type="ORF">CSSPTR1EN2_LOCUS23315</name>
</gene>
<sequence>MEMESVRWQLQLEQRRRRQQVDGKNFCQKVLLFHRGSTSTTLAVASPIFSPSTGRRQQVAVATPIVCPSKEPQEEEEELLLAAFCE</sequence>
<accession>A0ABP0V389</accession>
<reference evidence="1" key="1">
    <citation type="submission" date="2024-02" db="EMBL/GenBank/DDBJ databases">
        <authorList>
            <consortium name="ELIXIR-Norway"/>
            <consortium name="Elixir Norway"/>
        </authorList>
    </citation>
    <scope>NUCLEOTIDE SEQUENCE</scope>
</reference>
<dbReference type="EMBL" id="OZ019901">
    <property type="protein sequence ID" value="CAK9236915.1"/>
    <property type="molecule type" value="Genomic_DNA"/>
</dbReference>
<dbReference type="Proteomes" id="UP001497512">
    <property type="component" value="Chromosome 9"/>
</dbReference>
<proteinExistence type="predicted"/>
<protein>
    <recommendedName>
        <fullName evidence="3">Ribosomal protein S14</fullName>
    </recommendedName>
</protein>
<organism evidence="1 2">
    <name type="scientific">Sphagnum troendelagicum</name>
    <dbReference type="NCBI Taxonomy" id="128251"/>
    <lineage>
        <taxon>Eukaryota</taxon>
        <taxon>Viridiplantae</taxon>
        <taxon>Streptophyta</taxon>
        <taxon>Embryophyta</taxon>
        <taxon>Bryophyta</taxon>
        <taxon>Sphagnophytina</taxon>
        <taxon>Sphagnopsida</taxon>
        <taxon>Sphagnales</taxon>
        <taxon>Sphagnaceae</taxon>
        <taxon>Sphagnum</taxon>
    </lineage>
</organism>
<evidence type="ECO:0000313" key="2">
    <source>
        <dbReference type="Proteomes" id="UP001497512"/>
    </source>
</evidence>
<evidence type="ECO:0008006" key="3">
    <source>
        <dbReference type="Google" id="ProtNLM"/>
    </source>
</evidence>
<name>A0ABP0V389_9BRYO</name>
<evidence type="ECO:0000313" key="1">
    <source>
        <dbReference type="EMBL" id="CAK9236915.1"/>
    </source>
</evidence>
<keyword evidence="2" id="KW-1185">Reference proteome</keyword>